<feature type="transmembrane region" description="Helical" evidence="6">
    <location>
        <begin position="42"/>
        <end position="63"/>
    </location>
</feature>
<keyword evidence="5 6" id="KW-0472">Membrane</keyword>
<evidence type="ECO:0000313" key="15">
    <source>
        <dbReference type="EMBL" id="CAB4968903.1"/>
    </source>
</evidence>
<dbReference type="EMBL" id="CAFBQZ010000027">
    <property type="protein sequence ID" value="CAB5071868.1"/>
    <property type="molecule type" value="Genomic_DNA"/>
</dbReference>
<reference evidence="15" key="1">
    <citation type="submission" date="2020-05" db="EMBL/GenBank/DDBJ databases">
        <authorList>
            <person name="Chiriac C."/>
            <person name="Salcher M."/>
            <person name="Ghai R."/>
            <person name="Kavagutti S V."/>
        </authorList>
    </citation>
    <scope>NUCLEOTIDE SEQUENCE</scope>
</reference>
<dbReference type="PANTHER" id="PTHR36115">
    <property type="entry name" value="PROLINE-RICH ANTIGEN HOMOLOG-RELATED"/>
    <property type="match status" value="1"/>
</dbReference>
<keyword evidence="2" id="KW-1003">Cell membrane</keyword>
<dbReference type="EMBL" id="CAEZWS010000021">
    <property type="protein sequence ID" value="CAB4662805.1"/>
    <property type="molecule type" value="Genomic_DNA"/>
</dbReference>
<evidence type="ECO:0000256" key="2">
    <source>
        <dbReference type="ARBA" id="ARBA00022475"/>
    </source>
</evidence>
<dbReference type="EMBL" id="CAFBOE010000005">
    <property type="protein sequence ID" value="CAB4968903.1"/>
    <property type="molecule type" value="Genomic_DNA"/>
</dbReference>
<feature type="transmembrane region" description="Helical" evidence="6">
    <location>
        <begin position="83"/>
        <end position="102"/>
    </location>
</feature>
<dbReference type="GO" id="GO:0005886">
    <property type="term" value="C:plasma membrane"/>
    <property type="evidence" value="ECO:0007669"/>
    <property type="project" value="UniProtKB-SubCell"/>
</dbReference>
<evidence type="ECO:0000313" key="16">
    <source>
        <dbReference type="EMBL" id="CAB5005090.1"/>
    </source>
</evidence>
<evidence type="ECO:0000313" key="17">
    <source>
        <dbReference type="EMBL" id="CAB5071868.1"/>
    </source>
</evidence>
<evidence type="ECO:0000256" key="6">
    <source>
        <dbReference type="SAM" id="Phobius"/>
    </source>
</evidence>
<keyword evidence="4 6" id="KW-1133">Transmembrane helix</keyword>
<dbReference type="EMBL" id="CAEZXT010000008">
    <property type="protein sequence ID" value="CAB4690720.1"/>
    <property type="molecule type" value="Genomic_DNA"/>
</dbReference>
<dbReference type="InterPro" id="IPR051791">
    <property type="entry name" value="Pra-immunoreactive"/>
</dbReference>
<dbReference type="Pfam" id="PF06271">
    <property type="entry name" value="RDD"/>
    <property type="match status" value="1"/>
</dbReference>
<evidence type="ECO:0000256" key="1">
    <source>
        <dbReference type="ARBA" id="ARBA00004651"/>
    </source>
</evidence>
<dbReference type="EMBL" id="CAFBJH010000018">
    <property type="protein sequence ID" value="CAB4849040.1"/>
    <property type="molecule type" value="Genomic_DNA"/>
</dbReference>
<dbReference type="EMBL" id="CAFBMI010000003">
    <property type="protein sequence ID" value="CAB4891200.1"/>
    <property type="molecule type" value="Genomic_DNA"/>
</dbReference>
<evidence type="ECO:0000256" key="5">
    <source>
        <dbReference type="ARBA" id="ARBA00023136"/>
    </source>
</evidence>
<proteinExistence type="predicted"/>
<evidence type="ECO:0000313" key="12">
    <source>
        <dbReference type="EMBL" id="CAB4794568.1"/>
    </source>
</evidence>
<evidence type="ECO:0000256" key="3">
    <source>
        <dbReference type="ARBA" id="ARBA00022692"/>
    </source>
</evidence>
<evidence type="ECO:0000313" key="11">
    <source>
        <dbReference type="EMBL" id="CAB4772603.1"/>
    </source>
</evidence>
<name>A0A6J7LQN2_9ZZZZ</name>
<dbReference type="EMBL" id="CAEZUA010000030">
    <property type="protein sequence ID" value="CAB4587475.1"/>
    <property type="molecule type" value="Genomic_DNA"/>
</dbReference>
<dbReference type="EMBL" id="CAEZZZ010000005">
    <property type="protein sequence ID" value="CAB4772603.1"/>
    <property type="molecule type" value="Genomic_DNA"/>
</dbReference>
<evidence type="ECO:0000313" key="13">
    <source>
        <dbReference type="EMBL" id="CAB4849040.1"/>
    </source>
</evidence>
<dbReference type="EMBL" id="CAFAAR010000003">
    <property type="protein sequence ID" value="CAB4794568.1"/>
    <property type="molecule type" value="Genomic_DNA"/>
</dbReference>
<evidence type="ECO:0000313" key="10">
    <source>
        <dbReference type="EMBL" id="CAB4690720.1"/>
    </source>
</evidence>
<dbReference type="InterPro" id="IPR010432">
    <property type="entry name" value="RDD"/>
</dbReference>
<dbReference type="EMBL" id="CAFBPG010000015">
    <property type="protein sequence ID" value="CAB5005090.1"/>
    <property type="molecule type" value="Genomic_DNA"/>
</dbReference>
<feature type="transmembrane region" description="Helical" evidence="6">
    <location>
        <begin position="12"/>
        <end position="36"/>
    </location>
</feature>
<dbReference type="AlphaFoldDB" id="A0A6J7LQN2"/>
<evidence type="ECO:0000259" key="7">
    <source>
        <dbReference type="Pfam" id="PF06271"/>
    </source>
</evidence>
<gene>
    <name evidence="8" type="ORF">UFOPK1773_00602</name>
    <name evidence="9" type="ORF">UFOPK2288_00574</name>
    <name evidence="10" type="ORF">UFOPK2589_00248</name>
    <name evidence="11" type="ORF">UFOPK2931_00233</name>
    <name evidence="12" type="ORF">UFOPK3056_00087</name>
    <name evidence="13" type="ORF">UFOPK3287_00447</name>
    <name evidence="14" type="ORF">UFOPK3558_00091</name>
    <name evidence="15" type="ORF">UFOPK3916_00160</name>
    <name evidence="16" type="ORF">UFOPK4074_00312</name>
    <name evidence="17" type="ORF">UFOPK4372_00508</name>
</gene>
<dbReference type="PANTHER" id="PTHR36115:SF6">
    <property type="entry name" value="PROLINE-RICH ANTIGEN HOMOLOG"/>
    <property type="match status" value="1"/>
</dbReference>
<sequence>MDFVRVGLGKRLVALMIDWLMCYAIITASVGGLGSMTSLDGFAVLALFFFEVCVLVSMTGASAGHRIMGIRVVRYNDGGAPRFFQAFIRTLLLCLVVTAVTFDEDGRGLHERLSGTVLTSQKKTNA</sequence>
<feature type="domain" description="RDD" evidence="7">
    <location>
        <begin position="6"/>
        <end position="95"/>
    </location>
</feature>
<evidence type="ECO:0000313" key="8">
    <source>
        <dbReference type="EMBL" id="CAB4587475.1"/>
    </source>
</evidence>
<organism evidence="15">
    <name type="scientific">freshwater metagenome</name>
    <dbReference type="NCBI Taxonomy" id="449393"/>
    <lineage>
        <taxon>unclassified sequences</taxon>
        <taxon>metagenomes</taxon>
        <taxon>ecological metagenomes</taxon>
    </lineage>
</organism>
<evidence type="ECO:0000256" key="4">
    <source>
        <dbReference type="ARBA" id="ARBA00022989"/>
    </source>
</evidence>
<evidence type="ECO:0000313" key="9">
    <source>
        <dbReference type="EMBL" id="CAB4662805.1"/>
    </source>
</evidence>
<comment type="subcellular location">
    <subcellularLocation>
        <location evidence="1">Cell membrane</location>
        <topology evidence="1">Multi-pass membrane protein</topology>
    </subcellularLocation>
</comment>
<evidence type="ECO:0000313" key="14">
    <source>
        <dbReference type="EMBL" id="CAB4891200.1"/>
    </source>
</evidence>
<accession>A0A6J7LQN2</accession>
<protein>
    <submittedName>
        <fullName evidence="15">Unannotated protein</fullName>
    </submittedName>
</protein>
<keyword evidence="3 6" id="KW-0812">Transmembrane</keyword>